<dbReference type="Pfam" id="PF13324">
    <property type="entry name" value="GCIP_N"/>
    <property type="match status" value="1"/>
</dbReference>
<dbReference type="EMBL" id="BTFZ01000001">
    <property type="protein sequence ID" value="GMM33456.1"/>
    <property type="molecule type" value="Genomic_DNA"/>
</dbReference>
<dbReference type="PANTHER" id="PTHR15492:SF1">
    <property type="entry name" value="CYCLIN-D1-BINDING PROTEIN 1"/>
    <property type="match status" value="1"/>
</dbReference>
<accession>A0AAV5QFF1</accession>
<keyword evidence="3" id="KW-1185">Reference proteome</keyword>
<evidence type="ECO:0000313" key="3">
    <source>
        <dbReference type="Proteomes" id="UP001360560"/>
    </source>
</evidence>
<dbReference type="RefSeq" id="XP_064850456.1">
    <property type="nucleotide sequence ID" value="XM_064994384.1"/>
</dbReference>
<comment type="caution">
    <text evidence="2">The sequence shown here is derived from an EMBL/GenBank/DDBJ whole genome shotgun (WGS) entry which is preliminary data.</text>
</comment>
<proteinExistence type="predicted"/>
<organism evidence="2 3">
    <name type="scientific">Saccharomycopsis crataegensis</name>
    <dbReference type="NCBI Taxonomy" id="43959"/>
    <lineage>
        <taxon>Eukaryota</taxon>
        <taxon>Fungi</taxon>
        <taxon>Dikarya</taxon>
        <taxon>Ascomycota</taxon>
        <taxon>Saccharomycotina</taxon>
        <taxon>Saccharomycetes</taxon>
        <taxon>Saccharomycopsidaceae</taxon>
        <taxon>Saccharomycopsis</taxon>
    </lineage>
</organism>
<name>A0AAV5QFF1_9ASCO</name>
<sequence length="358" mass="40233">MSSENYTLAQLEDLNKTFKKSLAAYFHLVSHNGKDDLKKIEAASVDSPLDEFIKISVLIHSNATKLGLVFKYPLPQTNYNAAYKQLKDYFELYALLMSLVSQINKENKFSVLFYDTILSTLSTLFSINEFVSEEIASILGFSASSSKEEIEKKNKNRLVVIGKIWNTCDEFKELLQNGELSLLNSELKSSVTLIGDALLDFEAWLENPEEVEDDPFGFDDFSDEEGETKEETNEPVNEAELAEKVEIGKKWVEKVKLIKILLSIIGKSLANIKKEKGKITTAQLNDVFNSQSNVVGEIDELVSSLAMGGSVKEVKEIADELVTKVKQSNKCLADINNLLKDTDKANQLIESWNKKFDL</sequence>
<dbReference type="PANTHER" id="PTHR15492">
    <property type="entry name" value="CYCLIN D1-BINDING PROTEIN 1"/>
    <property type="match status" value="1"/>
</dbReference>
<dbReference type="GeneID" id="90071435"/>
<dbReference type="Proteomes" id="UP001360560">
    <property type="component" value="Unassembled WGS sequence"/>
</dbReference>
<dbReference type="GO" id="GO:0005634">
    <property type="term" value="C:nucleus"/>
    <property type="evidence" value="ECO:0007669"/>
    <property type="project" value="TreeGrafter"/>
</dbReference>
<evidence type="ECO:0000259" key="1">
    <source>
        <dbReference type="Pfam" id="PF13324"/>
    </source>
</evidence>
<evidence type="ECO:0000313" key="2">
    <source>
        <dbReference type="EMBL" id="GMM33456.1"/>
    </source>
</evidence>
<feature type="domain" description="Cyclin-D1-binding protein 1-like N-terminal" evidence="1">
    <location>
        <begin position="52"/>
        <end position="206"/>
    </location>
</feature>
<reference evidence="2 3" key="1">
    <citation type="journal article" date="2023" name="Elife">
        <title>Identification of key yeast species and microbe-microbe interactions impacting larval growth of Drosophila in the wild.</title>
        <authorList>
            <person name="Mure A."/>
            <person name="Sugiura Y."/>
            <person name="Maeda R."/>
            <person name="Honda K."/>
            <person name="Sakurai N."/>
            <person name="Takahashi Y."/>
            <person name="Watada M."/>
            <person name="Katoh T."/>
            <person name="Gotoh A."/>
            <person name="Gotoh Y."/>
            <person name="Taniguchi I."/>
            <person name="Nakamura K."/>
            <person name="Hayashi T."/>
            <person name="Katayama T."/>
            <person name="Uemura T."/>
            <person name="Hattori Y."/>
        </authorList>
    </citation>
    <scope>NUCLEOTIDE SEQUENCE [LARGE SCALE GENOMIC DNA]</scope>
    <source>
        <strain evidence="2 3">SC-9</strain>
    </source>
</reference>
<dbReference type="AlphaFoldDB" id="A0AAV5QFF1"/>
<dbReference type="InterPro" id="IPR026907">
    <property type="entry name" value="GCIP-like"/>
</dbReference>
<protein>
    <recommendedName>
        <fullName evidence="1">Cyclin-D1-binding protein 1-like N-terminal domain-containing protein</fullName>
    </recommendedName>
</protein>
<dbReference type="InterPro" id="IPR049317">
    <property type="entry name" value="GCIP-like_N"/>
</dbReference>
<gene>
    <name evidence="2" type="ORF">DASC09_007810</name>
</gene>
<dbReference type="Gene3D" id="1.20.1410.10">
    <property type="entry name" value="I/LWEQ domain"/>
    <property type="match status" value="1"/>
</dbReference>